<organism evidence="3 4">
    <name type="scientific">bacterium (Candidatus Blackallbacteria) CG17_big_fil_post_rev_8_21_14_2_50_48_46</name>
    <dbReference type="NCBI Taxonomy" id="2014261"/>
    <lineage>
        <taxon>Bacteria</taxon>
        <taxon>Candidatus Blackallbacteria</taxon>
    </lineage>
</organism>
<protein>
    <recommendedName>
        <fullName evidence="2">PrcB C-terminal domain-containing protein</fullName>
    </recommendedName>
</protein>
<feature type="signal peptide" evidence="1">
    <location>
        <begin position="1"/>
        <end position="20"/>
    </location>
</feature>
<comment type="caution">
    <text evidence="3">The sequence shown here is derived from an EMBL/GenBank/DDBJ whole genome shotgun (WGS) entry which is preliminary data.</text>
</comment>
<evidence type="ECO:0000259" key="2">
    <source>
        <dbReference type="Pfam" id="PF14343"/>
    </source>
</evidence>
<dbReference type="EMBL" id="PFFQ01000066">
    <property type="protein sequence ID" value="PIW13789.1"/>
    <property type="molecule type" value="Genomic_DNA"/>
</dbReference>
<feature type="domain" description="PrcB C-terminal" evidence="2">
    <location>
        <begin position="205"/>
        <end position="262"/>
    </location>
</feature>
<accession>A0A2M7FXF1</accession>
<evidence type="ECO:0000313" key="4">
    <source>
        <dbReference type="Proteomes" id="UP000231019"/>
    </source>
</evidence>
<sequence>MKSKLLLLTLLLGLNLPVVAQTQGFTPLQQAVHSQILTFRTAVVETPEAWQELWKEHQGSLEQLPRVDFKQDRVVAVFLGKRATAGYQVQIAEILQQGEALEVRYRETKPARNQLVPMVLTAPACFVILPRGQNLPVHFVNADAPAPSLQKKDLISMRTLSRVSNSRVTEPRFVIARDQETFRQLWKEHNGSLEQLPEVDFHSEMVVAIFMGERSTGGYAVTIEQVEQVGEELKISYSESEPPEGSMTIQILTAPAHLIAIPQSEAYPEFIKK</sequence>
<name>A0A2M7FXF1_9BACT</name>
<proteinExistence type="predicted"/>
<evidence type="ECO:0000256" key="1">
    <source>
        <dbReference type="SAM" id="SignalP"/>
    </source>
</evidence>
<dbReference type="Pfam" id="PF14343">
    <property type="entry name" value="PrcB_C"/>
    <property type="match status" value="2"/>
</dbReference>
<dbReference type="InterPro" id="IPR025748">
    <property type="entry name" value="PrcB_C_dom"/>
</dbReference>
<dbReference type="AlphaFoldDB" id="A0A2M7FXF1"/>
<feature type="domain" description="PrcB C-terminal" evidence="2">
    <location>
        <begin position="74"/>
        <end position="127"/>
    </location>
</feature>
<keyword evidence="1" id="KW-0732">Signal</keyword>
<evidence type="ECO:0000313" key="3">
    <source>
        <dbReference type="EMBL" id="PIW13789.1"/>
    </source>
</evidence>
<reference evidence="3 4" key="1">
    <citation type="submission" date="2017-09" db="EMBL/GenBank/DDBJ databases">
        <title>Depth-based differentiation of microbial function through sediment-hosted aquifers and enrichment of novel symbionts in the deep terrestrial subsurface.</title>
        <authorList>
            <person name="Probst A.J."/>
            <person name="Ladd B."/>
            <person name="Jarett J.K."/>
            <person name="Geller-Mcgrath D.E."/>
            <person name="Sieber C.M."/>
            <person name="Emerson J.B."/>
            <person name="Anantharaman K."/>
            <person name="Thomas B.C."/>
            <person name="Malmstrom R."/>
            <person name="Stieglmeier M."/>
            <person name="Klingl A."/>
            <person name="Woyke T."/>
            <person name="Ryan C.M."/>
            <person name="Banfield J.F."/>
        </authorList>
    </citation>
    <scope>NUCLEOTIDE SEQUENCE [LARGE SCALE GENOMIC DNA]</scope>
    <source>
        <strain evidence="3">CG17_big_fil_post_rev_8_21_14_2_50_48_46</strain>
    </source>
</reference>
<gene>
    <name evidence="3" type="ORF">COW36_24285</name>
</gene>
<dbReference type="Proteomes" id="UP000231019">
    <property type="component" value="Unassembled WGS sequence"/>
</dbReference>
<feature type="chain" id="PRO_5014818291" description="PrcB C-terminal domain-containing protein" evidence="1">
    <location>
        <begin position="21"/>
        <end position="273"/>
    </location>
</feature>